<keyword evidence="1" id="KW-1133">Transmembrane helix</keyword>
<dbReference type="Pfam" id="PF08592">
    <property type="entry name" value="Anthrone_oxy"/>
    <property type="match status" value="1"/>
</dbReference>
<evidence type="ECO:0000256" key="1">
    <source>
        <dbReference type="SAM" id="Phobius"/>
    </source>
</evidence>
<organism evidence="2 3">
    <name type="scientific">Vibrio cidicii</name>
    <dbReference type="NCBI Taxonomy" id="1763883"/>
    <lineage>
        <taxon>Bacteria</taxon>
        <taxon>Pseudomonadati</taxon>
        <taxon>Pseudomonadota</taxon>
        <taxon>Gammaproteobacteria</taxon>
        <taxon>Vibrionales</taxon>
        <taxon>Vibrionaceae</taxon>
        <taxon>Vibrio</taxon>
    </lineage>
</organism>
<evidence type="ECO:0008006" key="4">
    <source>
        <dbReference type="Google" id="ProtNLM"/>
    </source>
</evidence>
<comment type="caution">
    <text evidence="2">The sequence shown here is derived from an EMBL/GenBank/DDBJ whole genome shotgun (WGS) entry which is preliminary data.</text>
</comment>
<dbReference type="InterPro" id="IPR013901">
    <property type="entry name" value="Anthrone_oxy"/>
</dbReference>
<dbReference type="Proteomes" id="UP000075609">
    <property type="component" value="Unassembled WGS sequence"/>
</dbReference>
<feature type="transmembrane region" description="Helical" evidence="1">
    <location>
        <begin position="7"/>
        <end position="28"/>
    </location>
</feature>
<protein>
    <recommendedName>
        <fullName evidence="4">DUF1772 domain-containing protein</fullName>
    </recommendedName>
</protein>
<accession>A0ABR5VZV4</accession>
<keyword evidence="3" id="KW-1185">Reference proteome</keyword>
<evidence type="ECO:0000313" key="2">
    <source>
        <dbReference type="EMBL" id="KYN85063.1"/>
    </source>
</evidence>
<dbReference type="EMBL" id="LOBP01000152">
    <property type="protein sequence ID" value="KYN85063.1"/>
    <property type="molecule type" value="Genomic_DNA"/>
</dbReference>
<reference evidence="2 3" key="1">
    <citation type="submission" date="2015-12" db="EMBL/GenBank/DDBJ databases">
        <authorList>
            <person name="Tarr C.L."/>
            <person name="Gladney L.M."/>
        </authorList>
    </citation>
    <scope>NUCLEOTIDE SEQUENCE [LARGE SCALE GENOMIC DNA]</scope>
    <source>
        <strain evidence="2 3">1048-83</strain>
    </source>
</reference>
<feature type="transmembrane region" description="Helical" evidence="1">
    <location>
        <begin position="86"/>
        <end position="106"/>
    </location>
</feature>
<keyword evidence="1" id="KW-0812">Transmembrane</keyword>
<evidence type="ECO:0000313" key="3">
    <source>
        <dbReference type="Proteomes" id="UP000075609"/>
    </source>
</evidence>
<gene>
    <name evidence="2" type="ORF">ATY35_16985</name>
</gene>
<sequence>MSLTQLYTFLSLLSVVTTLLLAGLYFIFHNTVMPVLAEREGATVMKRINEVIVNPPFLFIFLVSPISSLLAMMIGFINATSSMHPLVIGGYGLAVLGWVITITQNIPLNNALHRIENHDAFWVHYVTVWKRWNTLRYYVSLMSSTLVLAPSLFD</sequence>
<dbReference type="RefSeq" id="WP_061900306.1">
    <property type="nucleotide sequence ID" value="NZ_LOBP01000152.1"/>
</dbReference>
<proteinExistence type="predicted"/>
<name>A0ABR5VZV4_9VIBR</name>
<keyword evidence="1" id="KW-0472">Membrane</keyword>
<feature type="transmembrane region" description="Helical" evidence="1">
    <location>
        <begin position="57"/>
        <end position="79"/>
    </location>
</feature>